<evidence type="ECO:0000313" key="3">
    <source>
        <dbReference type="Proteomes" id="UP000290253"/>
    </source>
</evidence>
<dbReference type="EMBL" id="SDMK01000001">
    <property type="protein sequence ID" value="RXS97465.1"/>
    <property type="molecule type" value="Genomic_DNA"/>
</dbReference>
<dbReference type="Proteomes" id="UP000290253">
    <property type="component" value="Unassembled WGS sequence"/>
</dbReference>
<feature type="signal peptide" evidence="1">
    <location>
        <begin position="1"/>
        <end position="27"/>
    </location>
</feature>
<evidence type="ECO:0000256" key="1">
    <source>
        <dbReference type="SAM" id="SignalP"/>
    </source>
</evidence>
<evidence type="ECO:0000313" key="2">
    <source>
        <dbReference type="EMBL" id="RXS97465.1"/>
    </source>
</evidence>
<keyword evidence="3" id="KW-1185">Reference proteome</keyword>
<feature type="chain" id="PRO_5020304740" evidence="1">
    <location>
        <begin position="28"/>
        <end position="281"/>
    </location>
</feature>
<reference evidence="2 3" key="1">
    <citation type="journal article" date="2016" name="Int. J. Syst. Evol. Microbiol.">
        <title>Acidipila dinghuensis sp. nov., an acidobacterium isolated from forest soil.</title>
        <authorList>
            <person name="Jiang Y.W."/>
            <person name="Wang J."/>
            <person name="Chen M.H."/>
            <person name="Lv Y.Y."/>
            <person name="Qiu L.H."/>
        </authorList>
    </citation>
    <scope>NUCLEOTIDE SEQUENCE [LARGE SCALE GENOMIC DNA]</scope>
    <source>
        <strain evidence="2 3">DHOF10</strain>
    </source>
</reference>
<protein>
    <submittedName>
        <fullName evidence="2">Uncharacterized protein</fullName>
    </submittedName>
</protein>
<sequence>MFTLCSRASLTAILLAAILGHAPALSAQQSGAPSLKQILEHLEANLRHYDSSVPSLFCEEHAVSSQTEHNLPEEQTVTGSIFRLRRTAGPGNTTSLVESREIKSVDGKPARSQDIDGPALVSGIFEGGLAVASLEQSGCMDYTLQPPDRKHPGGPYIIRFSTDLTPANSANCFLKEKSKGRVFVDPASMQITHLEILTPRHVMEEGNAFSPRVVGKRDLTVDYAPVLLGSESFWLPSAITMRITRGSDFHPTIWSFQATYVNYHRMEVTTRIVPEGETPQP</sequence>
<dbReference type="AlphaFoldDB" id="A0A4Q1SJ66"/>
<keyword evidence="1" id="KW-0732">Signal</keyword>
<dbReference type="RefSeq" id="WP_129207244.1">
    <property type="nucleotide sequence ID" value="NZ_BMGU01000001.1"/>
</dbReference>
<comment type="caution">
    <text evidence="2">The sequence shown here is derived from an EMBL/GenBank/DDBJ whole genome shotgun (WGS) entry which is preliminary data.</text>
</comment>
<accession>A0A4Q1SJ66</accession>
<name>A0A4Q1SJ66_9BACT</name>
<organism evidence="2 3">
    <name type="scientific">Silvibacterium dinghuense</name>
    <dbReference type="NCBI Taxonomy" id="1560006"/>
    <lineage>
        <taxon>Bacteria</taxon>
        <taxon>Pseudomonadati</taxon>
        <taxon>Acidobacteriota</taxon>
        <taxon>Terriglobia</taxon>
        <taxon>Terriglobales</taxon>
        <taxon>Acidobacteriaceae</taxon>
        <taxon>Silvibacterium</taxon>
    </lineage>
</organism>
<gene>
    <name evidence="2" type="ORF">ESZ00_06095</name>
</gene>
<dbReference type="OrthoDB" id="116112at2"/>
<proteinExistence type="predicted"/>